<evidence type="ECO:0000313" key="3">
    <source>
        <dbReference type="EMBL" id="KIY44873.1"/>
    </source>
</evidence>
<accession>A0A0D7A246</accession>
<sequence>MRNPGKTPPAGSSAQGYHDNQNSPDDRIFNGRWGGNLGLNTDAPPIVLYHPAFSQFVQDANNLSLDETPDDIVRDAAELMQFLAVIDITSEPEHRTPSLRTRLGSILGVTFRDVRNADGTAADGTALVSNAARCKSCCPAFIISIAGPWITISGGVFTDKIVVQRLSHLVWCSTASTFESEHVYRVARLFYALRMAISNLAKWYLKIFDLEPCKEDDPKHVRYFPFITSYRSGNVDEVFFRYEEPLEDDARCVVFLVRRLRGNAVDTKEDDLVVLAPQLFHCEPLFKDAFDHLPRIYMVVMEYIQAPPLNVVELYDAAAVVMKEQVRTALKLLHEKGIVYGDMRSQNIMVYGDGQVKVIDFDWAGKEGEVRYPPHLNKSLKWVDGVVSCGLIKKEHDIGMWEQLCTPM</sequence>
<dbReference type="SUPFAM" id="SSF56112">
    <property type="entry name" value="Protein kinase-like (PK-like)"/>
    <property type="match status" value="1"/>
</dbReference>
<feature type="domain" description="Protein kinase" evidence="2">
    <location>
        <begin position="224"/>
        <end position="408"/>
    </location>
</feature>
<dbReference type="PROSITE" id="PS00109">
    <property type="entry name" value="PROTEIN_KINASE_TYR"/>
    <property type="match status" value="1"/>
</dbReference>
<feature type="region of interest" description="Disordered" evidence="1">
    <location>
        <begin position="1"/>
        <end position="29"/>
    </location>
</feature>
<reference evidence="3 4" key="1">
    <citation type="journal article" date="2015" name="Fungal Genet. Biol.">
        <title>Evolution of novel wood decay mechanisms in Agaricales revealed by the genome sequences of Fistulina hepatica and Cylindrobasidium torrendii.</title>
        <authorList>
            <person name="Floudas D."/>
            <person name="Held B.W."/>
            <person name="Riley R."/>
            <person name="Nagy L.G."/>
            <person name="Koehler G."/>
            <person name="Ransdell A.S."/>
            <person name="Younus H."/>
            <person name="Chow J."/>
            <person name="Chiniquy J."/>
            <person name="Lipzen A."/>
            <person name="Tritt A."/>
            <person name="Sun H."/>
            <person name="Haridas S."/>
            <person name="LaButti K."/>
            <person name="Ohm R.A."/>
            <person name="Kues U."/>
            <person name="Blanchette R.A."/>
            <person name="Grigoriev I.V."/>
            <person name="Minto R.E."/>
            <person name="Hibbett D.S."/>
        </authorList>
    </citation>
    <scope>NUCLEOTIDE SEQUENCE [LARGE SCALE GENOMIC DNA]</scope>
    <source>
        <strain evidence="3 4">ATCC 64428</strain>
    </source>
</reference>
<dbReference type="Proteomes" id="UP000054144">
    <property type="component" value="Unassembled WGS sequence"/>
</dbReference>
<dbReference type="AlphaFoldDB" id="A0A0D7A246"/>
<keyword evidence="4" id="KW-1185">Reference proteome</keyword>
<dbReference type="OrthoDB" id="4062651at2759"/>
<proteinExistence type="predicted"/>
<dbReference type="GO" id="GO:0005524">
    <property type="term" value="F:ATP binding"/>
    <property type="evidence" value="ECO:0007669"/>
    <property type="project" value="InterPro"/>
</dbReference>
<dbReference type="InterPro" id="IPR008266">
    <property type="entry name" value="Tyr_kinase_AS"/>
</dbReference>
<feature type="compositionally biased region" description="Polar residues" evidence="1">
    <location>
        <begin position="10"/>
        <end position="23"/>
    </location>
</feature>
<protein>
    <recommendedName>
        <fullName evidence="2">Protein kinase domain-containing protein</fullName>
    </recommendedName>
</protein>
<dbReference type="EMBL" id="KN882064">
    <property type="protein sequence ID" value="KIY44873.1"/>
    <property type="molecule type" value="Genomic_DNA"/>
</dbReference>
<evidence type="ECO:0000256" key="1">
    <source>
        <dbReference type="SAM" id="MobiDB-lite"/>
    </source>
</evidence>
<gene>
    <name evidence="3" type="ORF">FISHEDRAFT_77093</name>
</gene>
<name>A0A0D7A246_9AGAR</name>
<dbReference type="Pfam" id="PF00069">
    <property type="entry name" value="Pkinase"/>
    <property type="match status" value="1"/>
</dbReference>
<dbReference type="GO" id="GO:0004672">
    <property type="term" value="F:protein kinase activity"/>
    <property type="evidence" value="ECO:0007669"/>
    <property type="project" value="InterPro"/>
</dbReference>
<evidence type="ECO:0000259" key="2">
    <source>
        <dbReference type="PROSITE" id="PS50011"/>
    </source>
</evidence>
<dbReference type="InterPro" id="IPR000719">
    <property type="entry name" value="Prot_kinase_dom"/>
</dbReference>
<organism evidence="3 4">
    <name type="scientific">Fistulina hepatica ATCC 64428</name>
    <dbReference type="NCBI Taxonomy" id="1128425"/>
    <lineage>
        <taxon>Eukaryota</taxon>
        <taxon>Fungi</taxon>
        <taxon>Dikarya</taxon>
        <taxon>Basidiomycota</taxon>
        <taxon>Agaricomycotina</taxon>
        <taxon>Agaricomycetes</taxon>
        <taxon>Agaricomycetidae</taxon>
        <taxon>Agaricales</taxon>
        <taxon>Fistulinaceae</taxon>
        <taxon>Fistulina</taxon>
    </lineage>
</organism>
<evidence type="ECO:0000313" key="4">
    <source>
        <dbReference type="Proteomes" id="UP000054144"/>
    </source>
</evidence>
<dbReference type="PROSITE" id="PS50011">
    <property type="entry name" value="PROTEIN_KINASE_DOM"/>
    <property type="match status" value="1"/>
</dbReference>
<dbReference type="Gene3D" id="1.10.510.10">
    <property type="entry name" value="Transferase(Phosphotransferase) domain 1"/>
    <property type="match status" value="1"/>
</dbReference>
<dbReference type="InterPro" id="IPR011009">
    <property type="entry name" value="Kinase-like_dom_sf"/>
</dbReference>